<organism evidence="1">
    <name type="scientific">marine sediment metagenome</name>
    <dbReference type="NCBI Taxonomy" id="412755"/>
    <lineage>
        <taxon>unclassified sequences</taxon>
        <taxon>metagenomes</taxon>
        <taxon>ecological metagenomes</taxon>
    </lineage>
</organism>
<proteinExistence type="predicted"/>
<evidence type="ECO:0000313" key="1">
    <source>
        <dbReference type="EMBL" id="KKM92201.1"/>
    </source>
</evidence>
<dbReference type="SUPFAM" id="SSF69279">
    <property type="entry name" value="Phage tail proteins"/>
    <property type="match status" value="1"/>
</dbReference>
<gene>
    <name evidence="1" type="ORF">LCGC14_1220890</name>
</gene>
<protein>
    <recommendedName>
        <fullName evidence="2">Prophage tail endopeptidase domain-containing protein</fullName>
    </recommendedName>
</protein>
<accession>A0A0F9LYH3</accession>
<feature type="non-terminal residue" evidence="1">
    <location>
        <position position="464"/>
    </location>
</feature>
<dbReference type="EMBL" id="LAZR01006427">
    <property type="protein sequence ID" value="KKM92201.1"/>
    <property type="molecule type" value="Genomic_DNA"/>
</dbReference>
<name>A0A0F9LYH3_9ZZZZ</name>
<sequence length="464" mass="52020">MVIIKINSVDRSSLIDWPSFRFDQALTNQIDTVNFNIKRYDSKTFKPSLLDDVEIIEDSTKVFGGKIVKSEEVIDGRMETIRLTCKDHAHEMDSRLVVDTFENTTIDAIIDSIKTNFLPAGFTTTGVTVTTPVGFVAFNYEQPSKVFQQLAELVGADWFVDEDKDIKFFAKGTTTAPFELNDTGGNFKWNSLKINRDVKNLRNTIFVRGGTFSGTSFEEVQGADADGSRKTFTFGFRYKTVGWFVDRGSGFVAETFGIDNITDPTTVDWLYNFQEKAMKLGAGTIPTGTDEVKITGLPQIPVIIKTNDNASITANGLFEGKVIDKSIDSKEGARDRAKAEILAWAEQINEGSFVTRSSGLRVGQEIRIDSTIRGIDEKFNISRINTRLVSPTQLEHTVTLMSKITFGMVEFLQKELIRKDKEIEILPNEVLDKIESAFETIDFEEEFVVSLAHNLQTETIDFGE</sequence>
<evidence type="ECO:0008006" key="2">
    <source>
        <dbReference type="Google" id="ProtNLM"/>
    </source>
</evidence>
<dbReference type="AlphaFoldDB" id="A0A0F9LYH3"/>
<reference evidence="1" key="1">
    <citation type="journal article" date="2015" name="Nature">
        <title>Complex archaea that bridge the gap between prokaryotes and eukaryotes.</title>
        <authorList>
            <person name="Spang A."/>
            <person name="Saw J.H."/>
            <person name="Jorgensen S.L."/>
            <person name="Zaremba-Niedzwiedzka K."/>
            <person name="Martijn J."/>
            <person name="Lind A.E."/>
            <person name="van Eijk R."/>
            <person name="Schleper C."/>
            <person name="Guy L."/>
            <person name="Ettema T.J."/>
        </authorList>
    </citation>
    <scope>NUCLEOTIDE SEQUENCE</scope>
</reference>
<comment type="caution">
    <text evidence="1">The sequence shown here is derived from an EMBL/GenBank/DDBJ whole genome shotgun (WGS) entry which is preliminary data.</text>
</comment>